<dbReference type="Proteomes" id="UP000727407">
    <property type="component" value="Unassembled WGS sequence"/>
</dbReference>
<dbReference type="AlphaFoldDB" id="A0A8J4U076"/>
<protein>
    <submittedName>
        <fullName evidence="1">Uncharacterized protein</fullName>
    </submittedName>
</protein>
<sequence length="72" mass="8066">MDGVFGLCIGCSVQPAFTLHSLFWEASALERPGFSSRCYSMLKKMDSPLIKDNLAHIVAWNGTDSGRIRLYR</sequence>
<feature type="non-terminal residue" evidence="1">
    <location>
        <position position="72"/>
    </location>
</feature>
<name>A0A8J4U076_CLAMG</name>
<proteinExistence type="predicted"/>
<organism evidence="1 2">
    <name type="scientific">Clarias magur</name>
    <name type="common">Asian catfish</name>
    <name type="synonym">Macropteronotus magur</name>
    <dbReference type="NCBI Taxonomy" id="1594786"/>
    <lineage>
        <taxon>Eukaryota</taxon>
        <taxon>Metazoa</taxon>
        <taxon>Chordata</taxon>
        <taxon>Craniata</taxon>
        <taxon>Vertebrata</taxon>
        <taxon>Euteleostomi</taxon>
        <taxon>Actinopterygii</taxon>
        <taxon>Neopterygii</taxon>
        <taxon>Teleostei</taxon>
        <taxon>Ostariophysi</taxon>
        <taxon>Siluriformes</taxon>
        <taxon>Clariidae</taxon>
        <taxon>Clarias</taxon>
    </lineage>
</organism>
<reference evidence="1" key="1">
    <citation type="submission" date="2020-07" db="EMBL/GenBank/DDBJ databases">
        <title>Clarias magur genome sequencing, assembly and annotation.</title>
        <authorList>
            <person name="Kushwaha B."/>
            <person name="Kumar R."/>
            <person name="Das P."/>
            <person name="Joshi C.G."/>
            <person name="Kumar D."/>
            <person name="Nagpure N.S."/>
            <person name="Pandey M."/>
            <person name="Agarwal S."/>
            <person name="Srivastava S."/>
            <person name="Singh M."/>
            <person name="Sahoo L."/>
            <person name="Jayasankar P."/>
            <person name="Meher P.K."/>
            <person name="Koringa P.G."/>
            <person name="Iquebal M.A."/>
            <person name="Das S.P."/>
            <person name="Bit A."/>
            <person name="Patnaik S."/>
            <person name="Patel N."/>
            <person name="Shah T.M."/>
            <person name="Hinsu A."/>
            <person name="Jena J.K."/>
        </authorList>
    </citation>
    <scope>NUCLEOTIDE SEQUENCE</scope>
    <source>
        <strain evidence="1">CIFAMagur01</strain>
        <tissue evidence="1">Testis</tissue>
    </source>
</reference>
<dbReference type="EMBL" id="QNUK01000021">
    <property type="protein sequence ID" value="KAF5907511.1"/>
    <property type="molecule type" value="Genomic_DNA"/>
</dbReference>
<comment type="caution">
    <text evidence="1">The sequence shown here is derived from an EMBL/GenBank/DDBJ whole genome shotgun (WGS) entry which is preliminary data.</text>
</comment>
<gene>
    <name evidence="1" type="ORF">DAT39_002693</name>
</gene>
<accession>A0A8J4U076</accession>
<keyword evidence="2" id="KW-1185">Reference proteome</keyword>
<evidence type="ECO:0000313" key="2">
    <source>
        <dbReference type="Proteomes" id="UP000727407"/>
    </source>
</evidence>
<evidence type="ECO:0000313" key="1">
    <source>
        <dbReference type="EMBL" id="KAF5907511.1"/>
    </source>
</evidence>